<dbReference type="SUPFAM" id="SSF88713">
    <property type="entry name" value="Glycoside hydrolase/deacetylase"/>
    <property type="match status" value="1"/>
</dbReference>
<dbReference type="RefSeq" id="WP_382404517.1">
    <property type="nucleotide sequence ID" value="NZ_JBHSWH010000001.1"/>
</dbReference>
<dbReference type="Gene3D" id="3.20.20.370">
    <property type="entry name" value="Glycoside hydrolase/deacetylase"/>
    <property type="match status" value="1"/>
</dbReference>
<sequence length="289" mass="29812">MQRSLNRPAEDPPPDGERLVGRRTAVVTGAAAIAAGLTACSTSGTSSATNQTASTSASNKAAPPSPQSSPAASKPSILTSDGPDIEAGPRTSRDIALTFHGAGPAGLVRQFLDLLKARRTPVTVFAVGTWAAANHDLLQRILTDGHDLGNHTWSHQPMRTLTAAQADTEVSRGAAAVAAVRHTAGPLFRPSGTPTSTPTIRAAARAAGYHRCISYDVDSLDYTDPGADAVVRNVLSTVRGGSIISLHFGHQGTLDALPTLLDSLTAKGFRPRTVTGLLAVSADPVVVTH</sequence>
<keyword evidence="4" id="KW-1185">Reference proteome</keyword>
<feature type="compositionally biased region" description="Low complexity" evidence="1">
    <location>
        <begin position="39"/>
        <end position="76"/>
    </location>
</feature>
<dbReference type="PANTHER" id="PTHR10587">
    <property type="entry name" value="GLYCOSYL TRANSFERASE-RELATED"/>
    <property type="match status" value="1"/>
</dbReference>
<evidence type="ECO:0000259" key="2">
    <source>
        <dbReference type="PROSITE" id="PS51677"/>
    </source>
</evidence>
<name>A0ABW2ALU2_9MICO</name>
<accession>A0ABW2ALU2</accession>
<dbReference type="InterPro" id="IPR002509">
    <property type="entry name" value="NODB_dom"/>
</dbReference>
<organism evidence="3 4">
    <name type="scientific">Flexivirga alba</name>
    <dbReference type="NCBI Taxonomy" id="702742"/>
    <lineage>
        <taxon>Bacteria</taxon>
        <taxon>Bacillati</taxon>
        <taxon>Actinomycetota</taxon>
        <taxon>Actinomycetes</taxon>
        <taxon>Micrococcales</taxon>
        <taxon>Dermacoccaceae</taxon>
        <taxon>Flexivirga</taxon>
    </lineage>
</organism>
<dbReference type="PROSITE" id="PS51677">
    <property type="entry name" value="NODB"/>
    <property type="match status" value="1"/>
</dbReference>
<reference evidence="4" key="1">
    <citation type="journal article" date="2019" name="Int. J. Syst. Evol. Microbiol.">
        <title>The Global Catalogue of Microorganisms (GCM) 10K type strain sequencing project: providing services to taxonomists for standard genome sequencing and annotation.</title>
        <authorList>
            <consortium name="The Broad Institute Genomics Platform"/>
            <consortium name="The Broad Institute Genome Sequencing Center for Infectious Disease"/>
            <person name="Wu L."/>
            <person name="Ma J."/>
        </authorList>
    </citation>
    <scope>NUCLEOTIDE SEQUENCE [LARGE SCALE GENOMIC DNA]</scope>
    <source>
        <strain evidence="4">CCUG 58127</strain>
    </source>
</reference>
<evidence type="ECO:0000313" key="3">
    <source>
        <dbReference type="EMBL" id="MFC6707856.1"/>
    </source>
</evidence>
<dbReference type="EC" id="3.-.-.-" evidence="3"/>
<dbReference type="InterPro" id="IPR050248">
    <property type="entry name" value="Polysacc_deacetylase_ArnD"/>
</dbReference>
<dbReference type="InterPro" id="IPR011330">
    <property type="entry name" value="Glyco_hydro/deAcase_b/a-brl"/>
</dbReference>
<dbReference type="EMBL" id="JBHSWH010000001">
    <property type="protein sequence ID" value="MFC6707856.1"/>
    <property type="molecule type" value="Genomic_DNA"/>
</dbReference>
<dbReference type="Proteomes" id="UP001596298">
    <property type="component" value="Unassembled WGS sequence"/>
</dbReference>
<dbReference type="GO" id="GO:0016787">
    <property type="term" value="F:hydrolase activity"/>
    <property type="evidence" value="ECO:0007669"/>
    <property type="project" value="UniProtKB-KW"/>
</dbReference>
<evidence type="ECO:0000256" key="1">
    <source>
        <dbReference type="SAM" id="MobiDB-lite"/>
    </source>
</evidence>
<dbReference type="CDD" id="cd10917">
    <property type="entry name" value="CE4_NodB_like_6s_7s"/>
    <property type="match status" value="1"/>
</dbReference>
<dbReference type="Pfam" id="PF01522">
    <property type="entry name" value="Polysacc_deac_1"/>
    <property type="match status" value="1"/>
</dbReference>
<evidence type="ECO:0000313" key="4">
    <source>
        <dbReference type="Proteomes" id="UP001596298"/>
    </source>
</evidence>
<protein>
    <submittedName>
        <fullName evidence="3">Polysaccharide deacetylase family protein</fullName>
        <ecNumber evidence="3">3.-.-.-</ecNumber>
    </submittedName>
</protein>
<proteinExistence type="predicted"/>
<feature type="region of interest" description="Disordered" evidence="1">
    <location>
        <begin position="1"/>
        <end position="23"/>
    </location>
</feature>
<feature type="region of interest" description="Disordered" evidence="1">
    <location>
        <begin position="39"/>
        <end position="90"/>
    </location>
</feature>
<feature type="domain" description="NodB homology" evidence="2">
    <location>
        <begin position="93"/>
        <end position="272"/>
    </location>
</feature>
<comment type="caution">
    <text evidence="3">The sequence shown here is derived from an EMBL/GenBank/DDBJ whole genome shotgun (WGS) entry which is preliminary data.</text>
</comment>
<gene>
    <name evidence="3" type="ORF">ACFQDH_22125</name>
</gene>
<keyword evidence="3" id="KW-0378">Hydrolase</keyword>